<dbReference type="AlphaFoldDB" id="A0A016U7P6"/>
<name>A0A016U7P6_9BILA</name>
<reference evidence="3" key="1">
    <citation type="journal article" date="2015" name="Nat. Genet.">
        <title>The genome and transcriptome of the zoonotic hookworm Ancylostoma ceylanicum identify infection-specific gene families.</title>
        <authorList>
            <person name="Schwarz E.M."/>
            <person name="Hu Y."/>
            <person name="Antoshechkin I."/>
            <person name="Miller M.M."/>
            <person name="Sternberg P.W."/>
            <person name="Aroian R.V."/>
        </authorList>
    </citation>
    <scope>NUCLEOTIDE SEQUENCE</scope>
    <source>
        <strain evidence="3">HY135</strain>
    </source>
</reference>
<evidence type="ECO:0000256" key="1">
    <source>
        <dbReference type="SAM" id="MobiDB-lite"/>
    </source>
</evidence>
<dbReference type="EMBL" id="JARK01001389">
    <property type="protein sequence ID" value="EYC10946.1"/>
    <property type="molecule type" value="Genomic_DNA"/>
</dbReference>
<keyword evidence="3" id="KW-1185">Reference proteome</keyword>
<proteinExistence type="predicted"/>
<protein>
    <submittedName>
        <fullName evidence="2">Uncharacterized protein</fullName>
    </submittedName>
</protein>
<evidence type="ECO:0000313" key="2">
    <source>
        <dbReference type="EMBL" id="EYC10946.1"/>
    </source>
</evidence>
<comment type="caution">
    <text evidence="2">The sequence shown here is derived from an EMBL/GenBank/DDBJ whole genome shotgun (WGS) entry which is preliminary data.</text>
</comment>
<feature type="compositionally biased region" description="Basic and acidic residues" evidence="1">
    <location>
        <begin position="1"/>
        <end position="34"/>
    </location>
</feature>
<feature type="region of interest" description="Disordered" evidence="1">
    <location>
        <begin position="1"/>
        <end position="35"/>
    </location>
</feature>
<dbReference type="Proteomes" id="UP000024635">
    <property type="component" value="Unassembled WGS sequence"/>
</dbReference>
<evidence type="ECO:0000313" key="3">
    <source>
        <dbReference type="Proteomes" id="UP000024635"/>
    </source>
</evidence>
<organism evidence="2 3">
    <name type="scientific">Ancylostoma ceylanicum</name>
    <dbReference type="NCBI Taxonomy" id="53326"/>
    <lineage>
        <taxon>Eukaryota</taxon>
        <taxon>Metazoa</taxon>
        <taxon>Ecdysozoa</taxon>
        <taxon>Nematoda</taxon>
        <taxon>Chromadorea</taxon>
        <taxon>Rhabditida</taxon>
        <taxon>Rhabditina</taxon>
        <taxon>Rhabditomorpha</taxon>
        <taxon>Strongyloidea</taxon>
        <taxon>Ancylostomatidae</taxon>
        <taxon>Ancylostomatinae</taxon>
        <taxon>Ancylostoma</taxon>
    </lineage>
</organism>
<dbReference type="OrthoDB" id="549017at2759"/>
<gene>
    <name evidence="2" type="primary">Acey_s0053.g2384</name>
    <name evidence="2" type="synonym">Acey-T22C1.3</name>
    <name evidence="2" type="ORF">Y032_0053g2384</name>
</gene>
<accession>A0A016U7P6</accession>
<sequence length="95" mass="10971">MQRRRKPDESKEDQKPLEKEDKEEMKEELEKESTNADTVVTFGPLVTPTCSTLTALSTNRPCYWIDAVRVQTDGRDGWPEYANQSRLATPLFPLR</sequence>